<evidence type="ECO:0000256" key="2">
    <source>
        <dbReference type="ARBA" id="ARBA00022679"/>
    </source>
</evidence>
<feature type="domain" description="Chalcone/stilbene synthase C-terminal" evidence="5">
    <location>
        <begin position="229"/>
        <end position="358"/>
    </location>
</feature>
<dbReference type="CDD" id="cd00831">
    <property type="entry name" value="CHS_like"/>
    <property type="match status" value="1"/>
</dbReference>
<evidence type="ECO:0000256" key="3">
    <source>
        <dbReference type="PIRSR" id="PIRSR000451-1"/>
    </source>
</evidence>
<evidence type="ECO:0000259" key="5">
    <source>
        <dbReference type="Pfam" id="PF02797"/>
    </source>
</evidence>
<dbReference type="Gene3D" id="3.40.47.10">
    <property type="match status" value="2"/>
</dbReference>
<proteinExistence type="inferred from homology"/>
<dbReference type="InterPro" id="IPR016039">
    <property type="entry name" value="Thiolase-like"/>
</dbReference>
<dbReference type="Pfam" id="PF02797">
    <property type="entry name" value="Chal_sti_synt_C"/>
    <property type="match status" value="1"/>
</dbReference>
<comment type="similarity">
    <text evidence="1">Belongs to the thiolase-like superfamily. Chalcone/stilbene synthases family.</text>
</comment>
<organism evidence="6 7">
    <name type="scientific">Parvularcula maris</name>
    <dbReference type="NCBI Taxonomy" id="2965077"/>
    <lineage>
        <taxon>Bacteria</taxon>
        <taxon>Pseudomonadati</taxon>
        <taxon>Pseudomonadota</taxon>
        <taxon>Alphaproteobacteria</taxon>
        <taxon>Parvularculales</taxon>
        <taxon>Parvularculaceae</taxon>
        <taxon>Parvularcula</taxon>
    </lineage>
</organism>
<feature type="active site" description="Acyl-thioester intermediate" evidence="3">
    <location>
        <position position="158"/>
    </location>
</feature>
<keyword evidence="7" id="KW-1185">Reference proteome</keyword>
<keyword evidence="2" id="KW-0808">Transferase</keyword>
<dbReference type="GO" id="GO:0016747">
    <property type="term" value="F:acyltransferase activity, transferring groups other than amino-acyl groups"/>
    <property type="evidence" value="ECO:0007669"/>
    <property type="project" value="InterPro"/>
</dbReference>
<protein>
    <submittedName>
        <fullName evidence="6">Type III polyketide synthase</fullName>
    </submittedName>
</protein>
<dbReference type="InterPro" id="IPR011141">
    <property type="entry name" value="Polyketide_synthase_type-III"/>
</dbReference>
<feature type="domain" description="Chalcone/stilbene synthase N-terminal" evidence="4">
    <location>
        <begin position="7"/>
        <end position="220"/>
    </location>
</feature>
<comment type="caution">
    <text evidence="6">The sequence shown here is derived from an EMBL/GenBank/DDBJ whole genome shotgun (WGS) entry which is preliminary data.</text>
</comment>
<dbReference type="Pfam" id="PF00195">
    <property type="entry name" value="Chal_sti_synt_N"/>
    <property type="match status" value="1"/>
</dbReference>
<sequence>MASSAATRNANAMSAAYLNAVASANPPHEVHGLFKTFARRQITDRRRVLLDRMLERSGIEARYSPLEPLETEASMDAEDFYRYGSFPPTSARMALYDREAAPLAEKAVRALRADLDGVTHLLVTTCTGLSAPGIDLQLTERLGLNPSVERTVIGFMGCYAAINALRLARQIVLAEPDAKVLCVSVELCTLHLHETDDLEKVLSFSIFGDGAAAALVTADPEGFRLDSFKTTTMPDDRSLITWQVGDTGFDMHLSGETPAALRRGLPTAMQALSQEGTDDIDLWAVHPGGKSILDAVESSLELQPHALEPSREILRRFGNMSSATVLFVLEHMLQSEPEPGAKGITMAFGPGLTAETMRFTAAG</sequence>
<gene>
    <name evidence="6" type="ORF">NOG11_04660</name>
</gene>
<dbReference type="Proteomes" id="UP001142610">
    <property type="component" value="Unassembled WGS sequence"/>
</dbReference>
<dbReference type="PANTHER" id="PTHR11877">
    <property type="entry name" value="HYDROXYMETHYLGLUTARYL-COA SYNTHASE"/>
    <property type="match status" value="1"/>
</dbReference>
<evidence type="ECO:0000313" key="6">
    <source>
        <dbReference type="EMBL" id="MCQ8184672.1"/>
    </source>
</evidence>
<dbReference type="RefSeq" id="WP_256618729.1">
    <property type="nucleotide sequence ID" value="NZ_JANIBC010000002.1"/>
</dbReference>
<evidence type="ECO:0000259" key="4">
    <source>
        <dbReference type="Pfam" id="PF00195"/>
    </source>
</evidence>
<reference evidence="6" key="1">
    <citation type="submission" date="2022-07" db="EMBL/GenBank/DDBJ databases">
        <title>Parvularcula maris sp. nov., an algicidal bacterium isolated from seawater.</title>
        <authorList>
            <person name="Li F."/>
        </authorList>
    </citation>
    <scope>NUCLEOTIDE SEQUENCE</scope>
    <source>
        <strain evidence="6">BGMRC 0090</strain>
    </source>
</reference>
<dbReference type="SUPFAM" id="SSF53901">
    <property type="entry name" value="Thiolase-like"/>
    <property type="match status" value="1"/>
</dbReference>
<accession>A0A9X2L9K4</accession>
<dbReference type="InterPro" id="IPR012328">
    <property type="entry name" value="Chalcone/stilbene_synt_C"/>
</dbReference>
<evidence type="ECO:0000313" key="7">
    <source>
        <dbReference type="Proteomes" id="UP001142610"/>
    </source>
</evidence>
<dbReference type="InterPro" id="IPR001099">
    <property type="entry name" value="Chalcone/stilbene_synt_N"/>
</dbReference>
<dbReference type="GO" id="GO:0030639">
    <property type="term" value="P:polyketide biosynthetic process"/>
    <property type="evidence" value="ECO:0007669"/>
    <property type="project" value="TreeGrafter"/>
</dbReference>
<dbReference type="EMBL" id="JANIBC010000002">
    <property type="protein sequence ID" value="MCQ8184672.1"/>
    <property type="molecule type" value="Genomic_DNA"/>
</dbReference>
<evidence type="ECO:0000256" key="1">
    <source>
        <dbReference type="ARBA" id="ARBA00005531"/>
    </source>
</evidence>
<dbReference type="AlphaFoldDB" id="A0A9X2L9K4"/>
<dbReference type="PIRSF" id="PIRSF000451">
    <property type="entry name" value="PKS_III"/>
    <property type="match status" value="1"/>
</dbReference>
<name>A0A9X2L9K4_9PROT</name>
<dbReference type="PANTHER" id="PTHR11877:SF46">
    <property type="entry name" value="TYPE III POLYKETIDE SYNTHASE A"/>
    <property type="match status" value="1"/>
</dbReference>